<dbReference type="PROSITE" id="PS50006">
    <property type="entry name" value="FHA_DOMAIN"/>
    <property type="match status" value="1"/>
</dbReference>
<gene>
    <name evidence="3" type="ORF">DM01DRAFT_1327858</name>
</gene>
<evidence type="ECO:0000256" key="1">
    <source>
        <dbReference type="SAM" id="MobiDB-lite"/>
    </source>
</evidence>
<dbReference type="OrthoDB" id="444265at2759"/>
<dbReference type="STRING" id="101127.A0A1X2G6I2"/>
<reference evidence="3 4" key="1">
    <citation type="submission" date="2016-07" db="EMBL/GenBank/DDBJ databases">
        <title>Pervasive Adenine N6-methylation of Active Genes in Fungi.</title>
        <authorList>
            <consortium name="DOE Joint Genome Institute"/>
            <person name="Mondo S.J."/>
            <person name="Dannebaum R.O."/>
            <person name="Kuo R.C."/>
            <person name="Labutti K."/>
            <person name="Haridas S."/>
            <person name="Kuo A."/>
            <person name="Salamov A."/>
            <person name="Ahrendt S.R."/>
            <person name="Lipzen A."/>
            <person name="Sullivan W."/>
            <person name="Andreopoulos W.B."/>
            <person name="Clum A."/>
            <person name="Lindquist E."/>
            <person name="Daum C."/>
            <person name="Ramamoorthy G.K."/>
            <person name="Gryganskyi A."/>
            <person name="Culley D."/>
            <person name="Magnuson J.K."/>
            <person name="James T.Y."/>
            <person name="O'Malley M.A."/>
            <person name="Stajich J.E."/>
            <person name="Spatafora J.W."/>
            <person name="Visel A."/>
            <person name="Grigoriev I.V."/>
        </authorList>
    </citation>
    <scope>NUCLEOTIDE SEQUENCE [LARGE SCALE GENOMIC DNA]</scope>
    <source>
        <strain evidence="3 4">NRRL 3301</strain>
    </source>
</reference>
<protein>
    <submittedName>
        <fullName evidence="3">SMAD/FHA domain-containing protein</fullName>
    </submittedName>
</protein>
<dbReference type="SMART" id="SM00240">
    <property type="entry name" value="FHA"/>
    <property type="match status" value="1"/>
</dbReference>
<dbReference type="SUPFAM" id="SSF49879">
    <property type="entry name" value="SMAD/FHA domain"/>
    <property type="match status" value="1"/>
</dbReference>
<dbReference type="PANTHER" id="PTHR23308">
    <property type="entry name" value="NUCLEAR INHIBITOR OF PROTEIN PHOSPHATASE-1"/>
    <property type="match status" value="1"/>
</dbReference>
<accession>A0A1X2G6I2</accession>
<dbReference type="AlphaFoldDB" id="A0A1X2G6I2"/>
<evidence type="ECO:0000313" key="3">
    <source>
        <dbReference type="EMBL" id="ORX46317.1"/>
    </source>
</evidence>
<keyword evidence="4" id="KW-1185">Reference proteome</keyword>
<organism evidence="3 4">
    <name type="scientific">Hesseltinella vesiculosa</name>
    <dbReference type="NCBI Taxonomy" id="101127"/>
    <lineage>
        <taxon>Eukaryota</taxon>
        <taxon>Fungi</taxon>
        <taxon>Fungi incertae sedis</taxon>
        <taxon>Mucoromycota</taxon>
        <taxon>Mucoromycotina</taxon>
        <taxon>Mucoromycetes</taxon>
        <taxon>Mucorales</taxon>
        <taxon>Cunninghamellaceae</taxon>
        <taxon>Hesseltinella</taxon>
    </lineage>
</organism>
<dbReference type="Gene3D" id="2.60.200.20">
    <property type="match status" value="1"/>
</dbReference>
<dbReference type="Proteomes" id="UP000242146">
    <property type="component" value="Unassembled WGS sequence"/>
</dbReference>
<name>A0A1X2G6I2_9FUNG</name>
<evidence type="ECO:0000313" key="4">
    <source>
        <dbReference type="Proteomes" id="UP000242146"/>
    </source>
</evidence>
<proteinExistence type="predicted"/>
<dbReference type="InterPro" id="IPR000253">
    <property type="entry name" value="FHA_dom"/>
</dbReference>
<dbReference type="InterPro" id="IPR050923">
    <property type="entry name" value="Cell_Proc_Reg/RNA_Proc"/>
</dbReference>
<dbReference type="InterPro" id="IPR008984">
    <property type="entry name" value="SMAD_FHA_dom_sf"/>
</dbReference>
<feature type="domain" description="FHA" evidence="2">
    <location>
        <begin position="119"/>
        <end position="184"/>
    </location>
</feature>
<sequence>MSSRSRQRSRSPHRRKDSRSPSLLRRRQKQSSDRLSTYKNYTWGGRSPSPTDERDQSPAEQPNFGLSGKLAKETNIVQGVELKYNEPHEAAKPIQKWRLYVFKGEKQQDLLHVHRASAYLFGRDRTIVDIPVEHPSCSKQHAVLQFRQVQDKTTRQMVIANFTDRPYIIDLESTNGTFLNGDKIPSTRYVELQVKDVLKFGESTREYVLLHPET</sequence>
<feature type="region of interest" description="Disordered" evidence="1">
    <location>
        <begin position="1"/>
        <end position="68"/>
    </location>
</feature>
<dbReference type="Pfam" id="PF00498">
    <property type="entry name" value="FHA"/>
    <property type="match status" value="1"/>
</dbReference>
<feature type="compositionally biased region" description="Basic residues" evidence="1">
    <location>
        <begin position="1"/>
        <end position="17"/>
    </location>
</feature>
<evidence type="ECO:0000259" key="2">
    <source>
        <dbReference type="PROSITE" id="PS50006"/>
    </source>
</evidence>
<comment type="caution">
    <text evidence="3">The sequence shown here is derived from an EMBL/GenBank/DDBJ whole genome shotgun (WGS) entry which is preliminary data.</text>
</comment>
<dbReference type="EMBL" id="MCGT01000038">
    <property type="protein sequence ID" value="ORX46317.1"/>
    <property type="molecule type" value="Genomic_DNA"/>
</dbReference>